<reference evidence="2 3" key="1">
    <citation type="submission" date="2014-08" db="EMBL/GenBank/DDBJ databases">
        <title>Complete genome sequence of Corynebacterium phocae M408/89/1(T)(=DSM 44612(T)), isolated from the common seal (Phoca vitulina).</title>
        <authorList>
            <person name="Ruckert C."/>
            <person name="Albersmeier A."/>
            <person name="Winkler A."/>
            <person name="Kalinowski J."/>
        </authorList>
    </citation>
    <scope>NUCLEOTIDE SEQUENCE [LARGE SCALE GENOMIC DNA]</scope>
    <source>
        <strain evidence="2 3">M408/89/1</strain>
    </source>
</reference>
<dbReference type="PANTHER" id="PTHR37292">
    <property type="entry name" value="VNG6097C"/>
    <property type="match status" value="1"/>
</dbReference>
<feature type="domain" description="GmrSD restriction endonucleases N-terminal" evidence="1">
    <location>
        <begin position="10"/>
        <end position="250"/>
    </location>
</feature>
<dbReference type="OrthoDB" id="9787127at2"/>
<dbReference type="STRING" id="161895.CPHO_06965"/>
<gene>
    <name evidence="2" type="ORF">CPHO_06965</name>
</gene>
<evidence type="ECO:0000313" key="2">
    <source>
        <dbReference type="EMBL" id="APT92675.1"/>
    </source>
</evidence>
<dbReference type="EMBL" id="CP009249">
    <property type="protein sequence ID" value="APT92675.1"/>
    <property type="molecule type" value="Genomic_DNA"/>
</dbReference>
<keyword evidence="3" id="KW-1185">Reference proteome</keyword>
<dbReference type="Proteomes" id="UP000185491">
    <property type="component" value="Chromosome"/>
</dbReference>
<accession>A0A1L7D3J5</accession>
<proteinExistence type="predicted"/>
<evidence type="ECO:0000313" key="3">
    <source>
        <dbReference type="Proteomes" id="UP000185491"/>
    </source>
</evidence>
<dbReference type="Pfam" id="PF03235">
    <property type="entry name" value="GmrSD_N"/>
    <property type="match status" value="1"/>
</dbReference>
<protein>
    <recommendedName>
        <fullName evidence="1">GmrSD restriction endonucleases N-terminal domain-containing protein</fullName>
    </recommendedName>
</protein>
<dbReference type="KEGG" id="cpho:CPHO_06965"/>
<dbReference type="AlphaFoldDB" id="A0A1L7D3J5"/>
<organism evidence="2 3">
    <name type="scientific">Corynebacterium phocae</name>
    <dbReference type="NCBI Taxonomy" id="161895"/>
    <lineage>
        <taxon>Bacteria</taxon>
        <taxon>Bacillati</taxon>
        <taxon>Actinomycetota</taxon>
        <taxon>Actinomycetes</taxon>
        <taxon>Mycobacteriales</taxon>
        <taxon>Corynebacteriaceae</taxon>
        <taxon>Corynebacterium</taxon>
    </lineage>
</organism>
<dbReference type="PANTHER" id="PTHR37292:SF2">
    <property type="entry name" value="DUF262 DOMAIN-CONTAINING PROTEIN"/>
    <property type="match status" value="1"/>
</dbReference>
<sequence>MGFTTPSYDLNDLFSRINRGDIQLPDFQRCYSWNEDRIRSLIVSVLRGYPLGTFMALDTRNEKMRFRPRVLSGAPDRNVNPGLLLLDGQQRLTTLYHCFRGDGQINTTDFRSKKISRIYYVDIRKAVSEPLMPDEAVFAVDAKGSMCSFFGPELDSIPDYDAAIAAGVIPVASLLSPEGTAMLFDMAVQSEDLRAEVADFNSRIARPLAGYDIPVIRLSRETEQAGIGQVFAQANSSGLQMGVFELLTSVFASEDPDFHLSKDWEETMGSLRRLPSLESIDRTDFLRAVSLLVSSRKGKAGGNREDILRLSLSEYLDARATLRETMNKVAAFLAQRCILDDDQVPYSAQLVPLAVIFARLLEHPEVLEVQDNWDKINQWFWCGVFGELYGSGAVAQRASRDVDEVLAWVLGKTDTPPKTVRDASFQESRLLSAGPKTGVFKAFYALLMARGAKDWRTGTTFNQDSFEDFQPGFFPVFPLRWCNQQGIDPVLAHSVMNYTPMGKRTEVVLDGKPPQRYLRRVQAKSIMEDPEFDAVLASHEIDPELIHTDAFERFIRDRRERFIGMVEYAMGKEVIRDVDEDNLGGGAEGPDAFA</sequence>
<evidence type="ECO:0000259" key="1">
    <source>
        <dbReference type="Pfam" id="PF03235"/>
    </source>
</evidence>
<name>A0A1L7D3J5_9CORY</name>
<dbReference type="InterPro" id="IPR004919">
    <property type="entry name" value="GmrSD_N"/>
</dbReference>
<dbReference type="RefSeq" id="WP_075734387.1">
    <property type="nucleotide sequence ID" value="NZ_CP009249.1"/>
</dbReference>